<accession>A0AAW2CGY4</accession>
<evidence type="ECO:0000313" key="2">
    <source>
        <dbReference type="Proteomes" id="UP001459277"/>
    </source>
</evidence>
<dbReference type="EMBL" id="JAZDWU010000007">
    <property type="protein sequence ID" value="KAK9996738.1"/>
    <property type="molecule type" value="Genomic_DNA"/>
</dbReference>
<gene>
    <name evidence="1" type="ORF">SO802_021424</name>
</gene>
<keyword evidence="2" id="KW-1185">Reference proteome</keyword>
<sequence length="101" mass="11434">MTPCREVPGAYESAFNLLDQMQEDAESDAKDNLCEGFALVSLSKEEKVRIRLQWSHALIIKTFGRTVGYQFLSQRVRELWAPSGNLDLVDLGHDYLAKMGN</sequence>
<reference evidence="1 2" key="1">
    <citation type="submission" date="2024-01" db="EMBL/GenBank/DDBJ databases">
        <title>A telomere-to-telomere, gap-free genome of sweet tea (Lithocarpus litseifolius).</title>
        <authorList>
            <person name="Zhou J."/>
        </authorList>
    </citation>
    <scope>NUCLEOTIDE SEQUENCE [LARGE SCALE GENOMIC DNA]</scope>
    <source>
        <strain evidence="1">Zhou-2022a</strain>
        <tissue evidence="1">Leaf</tissue>
    </source>
</reference>
<proteinExistence type="predicted"/>
<comment type="caution">
    <text evidence="1">The sequence shown here is derived from an EMBL/GenBank/DDBJ whole genome shotgun (WGS) entry which is preliminary data.</text>
</comment>
<evidence type="ECO:0000313" key="1">
    <source>
        <dbReference type="EMBL" id="KAK9996738.1"/>
    </source>
</evidence>
<organism evidence="1 2">
    <name type="scientific">Lithocarpus litseifolius</name>
    <dbReference type="NCBI Taxonomy" id="425828"/>
    <lineage>
        <taxon>Eukaryota</taxon>
        <taxon>Viridiplantae</taxon>
        <taxon>Streptophyta</taxon>
        <taxon>Embryophyta</taxon>
        <taxon>Tracheophyta</taxon>
        <taxon>Spermatophyta</taxon>
        <taxon>Magnoliopsida</taxon>
        <taxon>eudicotyledons</taxon>
        <taxon>Gunneridae</taxon>
        <taxon>Pentapetalae</taxon>
        <taxon>rosids</taxon>
        <taxon>fabids</taxon>
        <taxon>Fagales</taxon>
        <taxon>Fagaceae</taxon>
        <taxon>Lithocarpus</taxon>
    </lineage>
</organism>
<protein>
    <submittedName>
        <fullName evidence="1">Uncharacterized protein</fullName>
    </submittedName>
</protein>
<name>A0AAW2CGY4_9ROSI</name>
<dbReference type="Proteomes" id="UP001459277">
    <property type="component" value="Unassembled WGS sequence"/>
</dbReference>
<dbReference type="AlphaFoldDB" id="A0AAW2CGY4"/>